<protein>
    <recommendedName>
        <fullName evidence="4">LXG domain of WXG superfamily protein</fullName>
    </recommendedName>
</protein>
<evidence type="ECO:0008006" key="4">
    <source>
        <dbReference type="Google" id="ProtNLM"/>
    </source>
</evidence>
<accession>A0A1H0C4P1</accession>
<dbReference type="Proteomes" id="UP000199544">
    <property type="component" value="Unassembled WGS sequence"/>
</dbReference>
<keyword evidence="3" id="KW-1185">Reference proteome</keyword>
<dbReference type="STRING" id="459525.SAMN04488137_4793"/>
<organism evidence="2 3">
    <name type="scientific">Fictibacillus solisalsi</name>
    <dbReference type="NCBI Taxonomy" id="459525"/>
    <lineage>
        <taxon>Bacteria</taxon>
        <taxon>Bacillati</taxon>
        <taxon>Bacillota</taxon>
        <taxon>Bacilli</taxon>
        <taxon>Bacillales</taxon>
        <taxon>Fictibacillaceae</taxon>
        <taxon>Fictibacillus</taxon>
    </lineage>
</organism>
<feature type="coiled-coil region" evidence="1">
    <location>
        <begin position="60"/>
        <end position="90"/>
    </location>
</feature>
<reference evidence="3" key="1">
    <citation type="submission" date="2016-10" db="EMBL/GenBank/DDBJ databases">
        <authorList>
            <person name="Varghese N."/>
            <person name="Submissions S."/>
        </authorList>
    </citation>
    <scope>NUCLEOTIDE SEQUENCE [LARGE SCALE GENOMIC DNA]</scope>
    <source>
        <strain evidence="3">CGMCC 1.6854</strain>
    </source>
</reference>
<dbReference type="OrthoDB" id="3261089at2"/>
<evidence type="ECO:0000256" key="1">
    <source>
        <dbReference type="SAM" id="Coils"/>
    </source>
</evidence>
<evidence type="ECO:0000313" key="2">
    <source>
        <dbReference type="EMBL" id="SDN52823.1"/>
    </source>
</evidence>
<evidence type="ECO:0000313" key="3">
    <source>
        <dbReference type="Proteomes" id="UP000199544"/>
    </source>
</evidence>
<dbReference type="EMBL" id="FNHW01000006">
    <property type="protein sequence ID" value="SDN52823.1"/>
    <property type="molecule type" value="Genomic_DNA"/>
</dbReference>
<proteinExistence type="predicted"/>
<dbReference type="AlphaFoldDB" id="A0A1H0C4P1"/>
<dbReference type="Gene3D" id="1.10.287.850">
    <property type="entry name" value="HP0062-like domain"/>
    <property type="match status" value="1"/>
</dbReference>
<dbReference type="RefSeq" id="WP_090239232.1">
    <property type="nucleotide sequence ID" value="NZ_FNHW01000006.1"/>
</dbReference>
<gene>
    <name evidence="2" type="ORF">SAMN04488137_4793</name>
</gene>
<sequence>MLVNPDRLREFSKKIENEKNTANQAISNSAGSVSGAMSLIHSSGARLTDYSFLDTYQYAKTQVEQVISSLSHLQEELEDEARDVENADKYAFSINYKDLFMNLGIASGAHYSKLLQITTSKKGNHYIFKYNRKVSQFLKGKIGPGWLRERIQKYNRTMKAQRLNAKTLTVKGGFPNKIKAKVIKSQARSLPELLKKKTFKSTGADMVIKKGTFFSKFAKGNAVVTLVGTTMSEISSTKAAFAENEKKYSGEKLHVENARTVGEATNRVAMRTGGALAGAYIGAAAGSLLGPIGTVAGGFIGAAVGDAVGGWAAKYTSDFAGKVAVKTRETFNTIKEGIKDKVFGWL</sequence>
<name>A0A1H0C4P1_9BACL</name>
<keyword evidence="1" id="KW-0175">Coiled coil</keyword>